<dbReference type="AlphaFoldDB" id="A0A240EML4"/>
<dbReference type="SUPFAM" id="SSF46689">
    <property type="entry name" value="Homeodomain-like"/>
    <property type="match status" value="1"/>
</dbReference>
<evidence type="ECO:0000313" key="2">
    <source>
        <dbReference type="EMBL" id="SNX49741.1"/>
    </source>
</evidence>
<organism evidence="2 3">
    <name type="scientific">Vibrio thalassae</name>
    <dbReference type="NCBI Taxonomy" id="1243014"/>
    <lineage>
        <taxon>Bacteria</taxon>
        <taxon>Pseudomonadati</taxon>
        <taxon>Pseudomonadota</taxon>
        <taxon>Gammaproteobacteria</taxon>
        <taxon>Vibrionales</taxon>
        <taxon>Vibrionaceae</taxon>
        <taxon>Vibrio</taxon>
    </lineage>
</organism>
<evidence type="ECO:0000313" key="3">
    <source>
        <dbReference type="Proteomes" id="UP000219336"/>
    </source>
</evidence>
<protein>
    <recommendedName>
        <fullName evidence="1">Winged helix-turn helix domain-containing protein</fullName>
    </recommendedName>
</protein>
<gene>
    <name evidence="2" type="ORF">VTH8203_03389</name>
</gene>
<dbReference type="EMBL" id="OANU01000073">
    <property type="protein sequence ID" value="SNX49741.1"/>
    <property type="molecule type" value="Genomic_DNA"/>
</dbReference>
<dbReference type="Pfam" id="PF13551">
    <property type="entry name" value="HTH_29"/>
    <property type="match status" value="1"/>
</dbReference>
<name>A0A240EML4_9VIBR</name>
<accession>A0A240EML4</accession>
<dbReference type="Proteomes" id="UP000219336">
    <property type="component" value="Unassembled WGS sequence"/>
</dbReference>
<dbReference type="InterPro" id="IPR009057">
    <property type="entry name" value="Homeodomain-like_sf"/>
</dbReference>
<keyword evidence="3" id="KW-1185">Reference proteome</keyword>
<proteinExistence type="predicted"/>
<feature type="domain" description="Winged helix-turn helix" evidence="1">
    <location>
        <begin position="98"/>
        <end position="138"/>
    </location>
</feature>
<evidence type="ECO:0000259" key="1">
    <source>
        <dbReference type="Pfam" id="PF13592"/>
    </source>
</evidence>
<reference evidence="3" key="1">
    <citation type="submission" date="2016-06" db="EMBL/GenBank/DDBJ databases">
        <authorList>
            <person name="Rodrigo-Torres L."/>
            <person name="Arahal R.D."/>
            <person name="Lucena T."/>
        </authorList>
    </citation>
    <scope>NUCLEOTIDE SEQUENCE [LARGE SCALE GENOMIC DNA]</scope>
    <source>
        <strain evidence="3">CECT8203</strain>
    </source>
</reference>
<dbReference type="InterPro" id="IPR025959">
    <property type="entry name" value="Winged_HTH_dom"/>
</dbReference>
<sequence>MLRTMKIILTPQQKQQLEEMHDSTRDGRVRDRIKAVLLASEGWSQTMISQALRIHESTVARHLSDYVLSEKLKPENGGSQSRLSAQQTMQLIEHLAEKTYFHTHQIVAYVQAEFGIRYTVAGMNKWLHHHGFSYKKPKGYTFTEVS</sequence>
<dbReference type="Pfam" id="PF13592">
    <property type="entry name" value="HTH_33"/>
    <property type="match status" value="1"/>
</dbReference>